<dbReference type="AlphaFoldDB" id="A0A1T4KB25"/>
<dbReference type="EMBL" id="FUWW01000003">
    <property type="protein sequence ID" value="SJZ39668.1"/>
    <property type="molecule type" value="Genomic_DNA"/>
</dbReference>
<dbReference type="InterPro" id="IPR005269">
    <property type="entry name" value="LOG"/>
</dbReference>
<proteinExistence type="inferred from homology"/>
<name>A0A1T4KB25_9FIRM</name>
<dbReference type="Gene3D" id="3.40.50.450">
    <property type="match status" value="1"/>
</dbReference>
<comment type="similarity">
    <text evidence="1 2">Belongs to the LOG family.</text>
</comment>
<dbReference type="SUPFAM" id="SSF102405">
    <property type="entry name" value="MCP/YpsA-like"/>
    <property type="match status" value="1"/>
</dbReference>
<dbReference type="Proteomes" id="UP000190657">
    <property type="component" value="Unassembled WGS sequence"/>
</dbReference>
<dbReference type="PANTHER" id="PTHR31223:SF70">
    <property type="entry name" value="LOG FAMILY PROTEIN YJL055W"/>
    <property type="match status" value="1"/>
</dbReference>
<evidence type="ECO:0000313" key="4">
    <source>
        <dbReference type="Proteomes" id="UP000190657"/>
    </source>
</evidence>
<dbReference type="GO" id="GO:0016799">
    <property type="term" value="F:hydrolase activity, hydrolyzing N-glycosyl compounds"/>
    <property type="evidence" value="ECO:0007669"/>
    <property type="project" value="TreeGrafter"/>
</dbReference>
<dbReference type="GO" id="GO:0005829">
    <property type="term" value="C:cytosol"/>
    <property type="evidence" value="ECO:0007669"/>
    <property type="project" value="TreeGrafter"/>
</dbReference>
<accession>A0A1T4KB25</accession>
<dbReference type="GO" id="GO:0009691">
    <property type="term" value="P:cytokinin biosynthetic process"/>
    <property type="evidence" value="ECO:0007669"/>
    <property type="project" value="UniProtKB-UniRule"/>
</dbReference>
<dbReference type="Pfam" id="PF03641">
    <property type="entry name" value="Lysine_decarbox"/>
    <property type="match status" value="1"/>
</dbReference>
<organism evidence="3 4">
    <name type="scientific">Eubacterium coprostanoligenes</name>
    <dbReference type="NCBI Taxonomy" id="290054"/>
    <lineage>
        <taxon>Bacteria</taxon>
        <taxon>Bacillati</taxon>
        <taxon>Bacillota</taxon>
        <taxon>Clostridia</taxon>
        <taxon>Eubacteriales</taxon>
        <taxon>Eubacteriaceae</taxon>
        <taxon>Eubacterium</taxon>
    </lineage>
</organism>
<dbReference type="OrthoDB" id="9801098at2"/>
<evidence type="ECO:0000256" key="1">
    <source>
        <dbReference type="ARBA" id="ARBA00006763"/>
    </source>
</evidence>
<keyword evidence="2" id="KW-0203">Cytokinin biosynthesis</keyword>
<sequence length="193" mass="21826">MKICVFGAASKTIDEKYITPVEDMGEYLARHGHSLVFGAGSTGEMGAASRGFKRGGGIIHGVVPRFFKENLDEFVNWDCDEMTLTETMRERKGIMEDLADAFIITPGGAGTFEEFFEVLTLKQLGRHRKPIAIYNIDGYYDHMIDAINYSIKTDFIKANCSQLFKVFDETQFDEMIDYIENDDMGNLTVKDLK</sequence>
<protein>
    <recommendedName>
        <fullName evidence="2">Cytokinin riboside 5'-monophosphate phosphoribohydrolase</fullName>
        <ecNumber evidence="2">3.2.2.n1</ecNumber>
    </recommendedName>
</protein>
<dbReference type="STRING" id="290054.SAMN02745114_00393"/>
<dbReference type="RefSeq" id="WP_078767892.1">
    <property type="nucleotide sequence ID" value="NZ_FUWW01000003.1"/>
</dbReference>
<dbReference type="InterPro" id="IPR031100">
    <property type="entry name" value="LOG_fam"/>
</dbReference>
<dbReference type="NCBIfam" id="TIGR00730">
    <property type="entry name" value="Rossman fold protein, TIGR00730 family"/>
    <property type="match status" value="1"/>
</dbReference>
<gene>
    <name evidence="3" type="ORF">SAMN02745114_00393</name>
</gene>
<evidence type="ECO:0000256" key="2">
    <source>
        <dbReference type="RuleBase" id="RU363015"/>
    </source>
</evidence>
<evidence type="ECO:0000313" key="3">
    <source>
        <dbReference type="EMBL" id="SJZ39668.1"/>
    </source>
</evidence>
<reference evidence="3 4" key="1">
    <citation type="submission" date="2017-02" db="EMBL/GenBank/DDBJ databases">
        <authorList>
            <person name="Peterson S.W."/>
        </authorList>
    </citation>
    <scope>NUCLEOTIDE SEQUENCE [LARGE SCALE GENOMIC DNA]</scope>
    <source>
        <strain evidence="3 4">ATCC 51222</strain>
    </source>
</reference>
<keyword evidence="2" id="KW-0378">Hydrolase</keyword>
<keyword evidence="4" id="KW-1185">Reference proteome</keyword>
<dbReference type="EC" id="3.2.2.n1" evidence="2"/>
<dbReference type="PANTHER" id="PTHR31223">
    <property type="entry name" value="LOG FAMILY PROTEIN YJL055W"/>
    <property type="match status" value="1"/>
</dbReference>